<evidence type="ECO:0000256" key="2">
    <source>
        <dbReference type="SAM" id="Phobius"/>
    </source>
</evidence>
<accession>A0AAW1XBJ0</accession>
<dbReference type="GO" id="GO:0008270">
    <property type="term" value="F:zinc ion binding"/>
    <property type="evidence" value="ECO:0007669"/>
    <property type="project" value="UniProtKB-KW"/>
</dbReference>
<name>A0AAW1XBJ0_RUBAR</name>
<reference evidence="4 5" key="1">
    <citation type="journal article" date="2023" name="G3 (Bethesda)">
        <title>A chromosome-length genome assembly and annotation of blackberry (Rubus argutus, cv. 'Hillquist').</title>
        <authorList>
            <person name="Bruna T."/>
            <person name="Aryal R."/>
            <person name="Dudchenko O."/>
            <person name="Sargent D.J."/>
            <person name="Mead D."/>
            <person name="Buti M."/>
            <person name="Cavallini A."/>
            <person name="Hytonen T."/>
            <person name="Andres J."/>
            <person name="Pham M."/>
            <person name="Weisz D."/>
            <person name="Mascagni F."/>
            <person name="Usai G."/>
            <person name="Natali L."/>
            <person name="Bassil N."/>
            <person name="Fernandez G.E."/>
            <person name="Lomsadze A."/>
            <person name="Armour M."/>
            <person name="Olukolu B."/>
            <person name="Poorten T."/>
            <person name="Britton C."/>
            <person name="Davik J."/>
            <person name="Ashrafi H."/>
            <person name="Aiden E.L."/>
            <person name="Borodovsky M."/>
            <person name="Worthington M."/>
        </authorList>
    </citation>
    <scope>NUCLEOTIDE SEQUENCE [LARGE SCALE GENOMIC DNA]</scope>
    <source>
        <strain evidence="4">PI 553951</strain>
    </source>
</reference>
<dbReference type="PROSITE" id="PS50966">
    <property type="entry name" value="ZF_SWIM"/>
    <property type="match status" value="1"/>
</dbReference>
<feature type="transmembrane region" description="Helical" evidence="2">
    <location>
        <begin position="453"/>
        <end position="472"/>
    </location>
</feature>
<evidence type="ECO:0000256" key="1">
    <source>
        <dbReference type="PROSITE-ProRule" id="PRU00325"/>
    </source>
</evidence>
<keyword evidence="1" id="KW-0862">Zinc</keyword>
<sequence>MACTKWVIQVNEDVKNMEGLSTEKEDWNKGSIYKLPASVTDINKKAYKPQTVSFGPYHYDPSNPMEEHKYRTLLHFLKRCGKPVELFVDALAEVEDDLKESYNLLHSVTKDVTDIFLQMMILDGCFMLEILRSASHVLDDYAPNDPIFSNHGRLHVMPYIKRDMLMLENQLPMLVLETLVAVEHDKAKDEGFVTKLIVKFLCSCNVAPNMGKCVHVLEVYRKSLLQHGPDPKFLRHKIRSMESEDEIIWSLTKLNEAGIRFKKSATTSLNDITFARGVLRLPVIVVDDTTESMFLNLMAFERFHVGAGTEVTSYVLFMDNIIDNATDVALLHSKGIIQNAMGSDKAVANLFHSLSKDVTQDPDSSLQIVHKRVYRYCRRPWNEWRANLIHTYFRNPWAIISFIAGVFLFVFTIVQTGYTIYPYHHGPLDSSPSTVICVPAAPPPPNHSSSDSTSPSTLMISFILIPIVCMLTI</sequence>
<feature type="transmembrane region" description="Helical" evidence="2">
    <location>
        <begin position="397"/>
        <end position="421"/>
    </location>
</feature>
<dbReference type="Proteomes" id="UP001457282">
    <property type="component" value="Unassembled WGS sequence"/>
</dbReference>
<keyword evidence="5" id="KW-1185">Reference proteome</keyword>
<dbReference type="PANTHER" id="PTHR31170:SF18">
    <property type="entry name" value="(WILD MALAYSIAN BANANA) HYPOTHETICAL PROTEIN"/>
    <property type="match status" value="1"/>
</dbReference>
<proteinExistence type="predicted"/>
<comment type="caution">
    <text evidence="4">The sequence shown here is derived from an EMBL/GenBank/DDBJ whole genome shotgun (WGS) entry which is preliminary data.</text>
</comment>
<dbReference type="AlphaFoldDB" id="A0AAW1XBJ0"/>
<dbReference type="PANTHER" id="PTHR31170">
    <property type="entry name" value="BNAC04G53230D PROTEIN"/>
    <property type="match status" value="1"/>
</dbReference>
<keyword evidence="1" id="KW-0863">Zinc-finger</keyword>
<feature type="domain" description="SWIM-type" evidence="3">
    <location>
        <begin position="192"/>
        <end position="224"/>
    </location>
</feature>
<gene>
    <name evidence="4" type="ORF">M0R45_021357</name>
</gene>
<evidence type="ECO:0000313" key="5">
    <source>
        <dbReference type="Proteomes" id="UP001457282"/>
    </source>
</evidence>
<dbReference type="InterPro" id="IPR007527">
    <property type="entry name" value="Znf_SWIM"/>
</dbReference>
<dbReference type="Pfam" id="PF03140">
    <property type="entry name" value="DUF247"/>
    <property type="match status" value="1"/>
</dbReference>
<keyword evidence="2" id="KW-0472">Membrane</keyword>
<dbReference type="EMBL" id="JBEDUW010000004">
    <property type="protein sequence ID" value="KAK9934205.1"/>
    <property type="molecule type" value="Genomic_DNA"/>
</dbReference>
<keyword evidence="2" id="KW-1133">Transmembrane helix</keyword>
<protein>
    <recommendedName>
        <fullName evidence="3">SWIM-type domain-containing protein</fullName>
    </recommendedName>
</protein>
<organism evidence="4 5">
    <name type="scientific">Rubus argutus</name>
    <name type="common">Southern blackberry</name>
    <dbReference type="NCBI Taxonomy" id="59490"/>
    <lineage>
        <taxon>Eukaryota</taxon>
        <taxon>Viridiplantae</taxon>
        <taxon>Streptophyta</taxon>
        <taxon>Embryophyta</taxon>
        <taxon>Tracheophyta</taxon>
        <taxon>Spermatophyta</taxon>
        <taxon>Magnoliopsida</taxon>
        <taxon>eudicotyledons</taxon>
        <taxon>Gunneridae</taxon>
        <taxon>Pentapetalae</taxon>
        <taxon>rosids</taxon>
        <taxon>fabids</taxon>
        <taxon>Rosales</taxon>
        <taxon>Rosaceae</taxon>
        <taxon>Rosoideae</taxon>
        <taxon>Rosoideae incertae sedis</taxon>
        <taxon>Rubus</taxon>
    </lineage>
</organism>
<keyword evidence="1" id="KW-0479">Metal-binding</keyword>
<dbReference type="InterPro" id="IPR004158">
    <property type="entry name" value="DUF247_pln"/>
</dbReference>
<evidence type="ECO:0000259" key="3">
    <source>
        <dbReference type="PROSITE" id="PS50966"/>
    </source>
</evidence>
<keyword evidence="2" id="KW-0812">Transmembrane</keyword>
<evidence type="ECO:0000313" key="4">
    <source>
        <dbReference type="EMBL" id="KAK9934205.1"/>
    </source>
</evidence>